<name>A0A8S4A460_9EUPU</name>
<dbReference type="OrthoDB" id="276744at2759"/>
<dbReference type="EMBL" id="CAJHNH020008057">
    <property type="protein sequence ID" value="CAG5135230.1"/>
    <property type="molecule type" value="Genomic_DNA"/>
</dbReference>
<keyword evidence="2" id="KW-1185">Reference proteome</keyword>
<protein>
    <submittedName>
        <fullName evidence="1">Uncharacterized protein</fullName>
    </submittedName>
</protein>
<proteinExistence type="predicted"/>
<reference evidence="1" key="1">
    <citation type="submission" date="2021-04" db="EMBL/GenBank/DDBJ databases">
        <authorList>
            <consortium name="Molecular Ecology Group"/>
        </authorList>
    </citation>
    <scope>NUCLEOTIDE SEQUENCE</scope>
</reference>
<comment type="caution">
    <text evidence="1">The sequence shown here is derived from an EMBL/GenBank/DDBJ whole genome shotgun (WGS) entry which is preliminary data.</text>
</comment>
<gene>
    <name evidence="1" type="ORF">CUNI_LOCUS20788</name>
</gene>
<accession>A0A8S4A460</accession>
<dbReference type="Proteomes" id="UP000678393">
    <property type="component" value="Unassembled WGS sequence"/>
</dbReference>
<feature type="non-terminal residue" evidence="1">
    <location>
        <position position="51"/>
    </location>
</feature>
<evidence type="ECO:0000313" key="1">
    <source>
        <dbReference type="EMBL" id="CAG5135230.1"/>
    </source>
</evidence>
<evidence type="ECO:0000313" key="2">
    <source>
        <dbReference type="Proteomes" id="UP000678393"/>
    </source>
</evidence>
<dbReference type="AlphaFoldDB" id="A0A8S4A460"/>
<organism evidence="1 2">
    <name type="scientific">Candidula unifasciata</name>
    <dbReference type="NCBI Taxonomy" id="100452"/>
    <lineage>
        <taxon>Eukaryota</taxon>
        <taxon>Metazoa</taxon>
        <taxon>Spiralia</taxon>
        <taxon>Lophotrochozoa</taxon>
        <taxon>Mollusca</taxon>
        <taxon>Gastropoda</taxon>
        <taxon>Heterobranchia</taxon>
        <taxon>Euthyneura</taxon>
        <taxon>Panpulmonata</taxon>
        <taxon>Eupulmonata</taxon>
        <taxon>Stylommatophora</taxon>
        <taxon>Helicina</taxon>
        <taxon>Helicoidea</taxon>
        <taxon>Geomitridae</taxon>
        <taxon>Candidula</taxon>
    </lineage>
</organism>
<sequence length="51" mass="6262">DQFRQHIDKTIRLNFYIHYGKSRTTNMEFIKEQDVVITTYHTVIGRFQESR</sequence>